<dbReference type="Gene3D" id="1.25.40.10">
    <property type="entry name" value="Tetratricopeptide repeat domain"/>
    <property type="match status" value="1"/>
</dbReference>
<dbReference type="InterPro" id="IPR011990">
    <property type="entry name" value="TPR-like_helical_dom_sf"/>
</dbReference>
<evidence type="ECO:0000313" key="2">
    <source>
        <dbReference type="EMBL" id="RKH91883.1"/>
    </source>
</evidence>
<gene>
    <name evidence="2" type="ORF">D7Y13_38285</name>
</gene>
<comment type="caution">
    <text evidence="2">The sequence shown here is derived from an EMBL/GenBank/DDBJ whole genome shotgun (WGS) entry which is preliminary data.</text>
</comment>
<protein>
    <recommendedName>
        <fullName evidence="4">HEAT repeat domain-containing protein</fullName>
    </recommendedName>
</protein>
<sequence length="189" mass="20631">MGAGLGGWALWPTSTGPAPTSSERAERPAPVVAKDEPPRSEAPVWEPVVEPLAGIEEAQRLIQAQRRDAALAALKKLAVKHPASAYVRYLEGNVNFDNLRWVDGVAAYRAALRNDAAYRNAPVLIQNAIRCLVSDRFHRTCQDFIRTELGEAAVPALEEAARANPMASVRARATELLRRRRTDATSGAR</sequence>
<organism evidence="2 3">
    <name type="scientific">Corallococcus praedator</name>
    <dbReference type="NCBI Taxonomy" id="2316724"/>
    <lineage>
        <taxon>Bacteria</taxon>
        <taxon>Pseudomonadati</taxon>
        <taxon>Myxococcota</taxon>
        <taxon>Myxococcia</taxon>
        <taxon>Myxococcales</taxon>
        <taxon>Cystobacterineae</taxon>
        <taxon>Myxococcaceae</taxon>
        <taxon>Corallococcus</taxon>
    </lineage>
</organism>
<accession>A0ABX9Q7G8</accession>
<feature type="compositionally biased region" description="Polar residues" evidence="1">
    <location>
        <begin position="12"/>
        <end position="22"/>
    </location>
</feature>
<feature type="compositionally biased region" description="Basic and acidic residues" evidence="1">
    <location>
        <begin position="23"/>
        <end position="39"/>
    </location>
</feature>
<proteinExistence type="predicted"/>
<feature type="region of interest" description="Disordered" evidence="1">
    <location>
        <begin position="1"/>
        <end position="42"/>
    </location>
</feature>
<dbReference type="EMBL" id="RAWI01000542">
    <property type="protein sequence ID" value="RKH91883.1"/>
    <property type="molecule type" value="Genomic_DNA"/>
</dbReference>
<dbReference type="Proteomes" id="UP000278907">
    <property type="component" value="Unassembled WGS sequence"/>
</dbReference>
<reference evidence="2 3" key="1">
    <citation type="submission" date="2018-09" db="EMBL/GenBank/DDBJ databases">
        <authorList>
            <person name="Livingstone P.G."/>
            <person name="Whitworth D.E."/>
        </authorList>
    </citation>
    <scope>NUCLEOTIDE SEQUENCE [LARGE SCALE GENOMIC DNA]</scope>
    <source>
        <strain evidence="2 3">CA031B</strain>
    </source>
</reference>
<keyword evidence="3" id="KW-1185">Reference proteome</keyword>
<evidence type="ECO:0000313" key="3">
    <source>
        <dbReference type="Proteomes" id="UP000278907"/>
    </source>
</evidence>
<name>A0ABX9Q7G8_9BACT</name>
<evidence type="ECO:0000256" key="1">
    <source>
        <dbReference type="SAM" id="MobiDB-lite"/>
    </source>
</evidence>
<evidence type="ECO:0008006" key="4">
    <source>
        <dbReference type="Google" id="ProtNLM"/>
    </source>
</evidence>